<evidence type="ECO:0000256" key="1">
    <source>
        <dbReference type="ARBA" id="ARBA00004479"/>
    </source>
</evidence>
<evidence type="ECO:0000256" key="3">
    <source>
        <dbReference type="ARBA" id="ARBA00022692"/>
    </source>
</evidence>
<keyword evidence="6 7" id="KW-0472">Membrane</keyword>
<evidence type="ECO:0000256" key="4">
    <source>
        <dbReference type="ARBA" id="ARBA00022729"/>
    </source>
</evidence>
<feature type="transmembrane region" description="Helical" evidence="7">
    <location>
        <begin position="168"/>
        <end position="190"/>
    </location>
</feature>
<keyword evidence="5 7" id="KW-1133">Transmembrane helix</keyword>
<sequence>MNSGNFDFVDDHLNPAPLSVTLFKYPKMEVVWMSDLQSTEGIFSFVDVQEPQKQATFNPKHGATKTVVSYGSRYKLCVSNGDDDIVDDVRSDGLPRTVGFSVRVVPLGEAYDSLRPDDEPEISEKQEEMYEMTANLMNRMDTLVDHQSYMKVRENKHRTILEATFGRLVKWTIFEATMLITIACAQVYYIKHFFEQRSRL</sequence>
<organism evidence="9">
    <name type="scientific">Proboscia inermis</name>
    <dbReference type="NCBI Taxonomy" id="420281"/>
    <lineage>
        <taxon>Eukaryota</taxon>
        <taxon>Sar</taxon>
        <taxon>Stramenopiles</taxon>
        <taxon>Ochrophyta</taxon>
        <taxon>Bacillariophyta</taxon>
        <taxon>Coscinodiscophyceae</taxon>
        <taxon>Rhizosoleniophycidae</taxon>
        <taxon>Rhizosoleniales</taxon>
        <taxon>Rhizosoleniaceae</taxon>
        <taxon>Proboscia</taxon>
    </lineage>
</organism>
<proteinExistence type="inferred from homology"/>
<evidence type="ECO:0000259" key="8">
    <source>
        <dbReference type="SMART" id="SM01190"/>
    </source>
</evidence>
<evidence type="ECO:0000256" key="7">
    <source>
        <dbReference type="SAM" id="Phobius"/>
    </source>
</evidence>
<keyword evidence="3 7" id="KW-0812">Transmembrane</keyword>
<evidence type="ECO:0000256" key="6">
    <source>
        <dbReference type="ARBA" id="ARBA00023136"/>
    </source>
</evidence>
<feature type="domain" description="GOLD" evidence="8">
    <location>
        <begin position="17"/>
        <end position="195"/>
    </location>
</feature>
<protein>
    <recommendedName>
        <fullName evidence="8">GOLD domain-containing protein</fullName>
    </recommendedName>
</protein>
<dbReference type="PANTHER" id="PTHR22811">
    <property type="entry name" value="TRANSMEMBRANE EMP24 DOMAIN-CONTAINING PROTEIN"/>
    <property type="match status" value="1"/>
</dbReference>
<dbReference type="InterPro" id="IPR015720">
    <property type="entry name" value="Emp24-like"/>
</dbReference>
<gene>
    <name evidence="9" type="ORF">PINE0816_LOCUS22606</name>
</gene>
<keyword evidence="4" id="KW-0732">Signal</keyword>
<comment type="similarity">
    <text evidence="2">Belongs to the EMP24/GP25L family.</text>
</comment>
<accession>A0A7S0CL17</accession>
<evidence type="ECO:0000313" key="9">
    <source>
        <dbReference type="EMBL" id="CAD8426444.1"/>
    </source>
</evidence>
<dbReference type="InterPro" id="IPR009038">
    <property type="entry name" value="GOLD_dom"/>
</dbReference>
<evidence type="ECO:0000256" key="5">
    <source>
        <dbReference type="ARBA" id="ARBA00022989"/>
    </source>
</evidence>
<dbReference type="SMART" id="SM01190">
    <property type="entry name" value="EMP24_GP25L"/>
    <property type="match status" value="1"/>
</dbReference>
<comment type="subcellular location">
    <subcellularLocation>
        <location evidence="1">Membrane</location>
        <topology evidence="1">Single-pass type I membrane protein</topology>
    </subcellularLocation>
</comment>
<name>A0A7S0CL17_9STRA</name>
<dbReference type="Pfam" id="PF01105">
    <property type="entry name" value="EMP24_GP25L"/>
    <property type="match status" value="1"/>
</dbReference>
<evidence type="ECO:0000256" key="2">
    <source>
        <dbReference type="ARBA" id="ARBA00007104"/>
    </source>
</evidence>
<dbReference type="AlphaFoldDB" id="A0A7S0CL17"/>
<dbReference type="GO" id="GO:0016020">
    <property type="term" value="C:membrane"/>
    <property type="evidence" value="ECO:0007669"/>
    <property type="project" value="UniProtKB-SubCell"/>
</dbReference>
<dbReference type="EMBL" id="HBEL01048828">
    <property type="protein sequence ID" value="CAD8426444.1"/>
    <property type="molecule type" value="Transcribed_RNA"/>
</dbReference>
<reference evidence="9" key="1">
    <citation type="submission" date="2021-01" db="EMBL/GenBank/DDBJ databases">
        <authorList>
            <person name="Corre E."/>
            <person name="Pelletier E."/>
            <person name="Niang G."/>
            <person name="Scheremetjew M."/>
            <person name="Finn R."/>
            <person name="Kale V."/>
            <person name="Holt S."/>
            <person name="Cochrane G."/>
            <person name="Meng A."/>
            <person name="Brown T."/>
            <person name="Cohen L."/>
        </authorList>
    </citation>
    <scope>NUCLEOTIDE SEQUENCE</scope>
    <source>
        <strain evidence="9">CCAP1064/1</strain>
    </source>
</reference>